<evidence type="ECO:0000313" key="2">
    <source>
        <dbReference type="EnsemblMetazoa" id="XP_038045944.1"/>
    </source>
</evidence>
<dbReference type="PANTHER" id="PTHR22803">
    <property type="entry name" value="MANNOSE, PHOSPHOLIPASE, LECTIN RECEPTOR RELATED"/>
    <property type="match status" value="1"/>
</dbReference>
<dbReference type="OrthoDB" id="10255512at2759"/>
<dbReference type="GeneID" id="119720360"/>
<dbReference type="InterPro" id="IPR050111">
    <property type="entry name" value="C-type_lectin/snaclec_domain"/>
</dbReference>
<dbReference type="InterPro" id="IPR016186">
    <property type="entry name" value="C-type_lectin-like/link_sf"/>
</dbReference>
<accession>A0A913Z268</accession>
<dbReference type="RefSeq" id="XP_038045944.1">
    <property type="nucleotide sequence ID" value="XM_038190016.1"/>
</dbReference>
<name>A0A913Z268_PATMI</name>
<dbReference type="EnsemblMetazoa" id="XM_038190016.1">
    <property type="protein sequence ID" value="XP_038045944.1"/>
    <property type="gene ID" value="LOC119720360"/>
</dbReference>
<dbReference type="CDD" id="cd00037">
    <property type="entry name" value="CLECT"/>
    <property type="match status" value="1"/>
</dbReference>
<evidence type="ECO:0000259" key="1">
    <source>
        <dbReference type="PROSITE" id="PS50041"/>
    </source>
</evidence>
<keyword evidence="3" id="KW-1185">Reference proteome</keyword>
<dbReference type="SUPFAM" id="SSF56436">
    <property type="entry name" value="C-type lectin-like"/>
    <property type="match status" value="1"/>
</dbReference>
<dbReference type="Gene3D" id="3.10.100.10">
    <property type="entry name" value="Mannose-Binding Protein A, subunit A"/>
    <property type="match status" value="1"/>
</dbReference>
<dbReference type="InterPro" id="IPR016187">
    <property type="entry name" value="CTDL_fold"/>
</dbReference>
<proteinExistence type="predicted"/>
<evidence type="ECO:0000313" key="3">
    <source>
        <dbReference type="Proteomes" id="UP000887568"/>
    </source>
</evidence>
<protein>
    <recommendedName>
        <fullName evidence="1">C-type lectin domain-containing protein</fullName>
    </recommendedName>
</protein>
<organism evidence="2 3">
    <name type="scientific">Patiria miniata</name>
    <name type="common">Bat star</name>
    <name type="synonym">Asterina miniata</name>
    <dbReference type="NCBI Taxonomy" id="46514"/>
    <lineage>
        <taxon>Eukaryota</taxon>
        <taxon>Metazoa</taxon>
        <taxon>Echinodermata</taxon>
        <taxon>Eleutherozoa</taxon>
        <taxon>Asterozoa</taxon>
        <taxon>Asteroidea</taxon>
        <taxon>Valvatacea</taxon>
        <taxon>Valvatida</taxon>
        <taxon>Asterinidae</taxon>
        <taxon>Patiria</taxon>
    </lineage>
</organism>
<dbReference type="SMART" id="SM00034">
    <property type="entry name" value="CLECT"/>
    <property type="match status" value="1"/>
</dbReference>
<sequence>MAAPRSLEEMNFMTDKAREIDDTGDYFTWIACNDKEVEETWECDGQEGREPFLEWDLASGQPDSISAQSESGSCHSRLTLECSCPSKWQLREKECYILTPSPHTWNQAKSACHGMGGKMAAPRSLEEMNFMADMARKVDSDYYAWISCNDKEVEGTWVCDGQDGSEPFLKWADGQPDDKGNHQDCGQIAARYRDKMDDVGCDNMHPRWTVCVRQAACTYGLIQPRH</sequence>
<reference evidence="2" key="1">
    <citation type="submission" date="2022-11" db="UniProtKB">
        <authorList>
            <consortium name="EnsemblMetazoa"/>
        </authorList>
    </citation>
    <scope>IDENTIFICATION</scope>
</reference>
<dbReference type="Proteomes" id="UP000887568">
    <property type="component" value="Unplaced"/>
</dbReference>
<feature type="domain" description="C-type lectin" evidence="1">
    <location>
        <begin position="91"/>
        <end position="202"/>
    </location>
</feature>
<dbReference type="PROSITE" id="PS50041">
    <property type="entry name" value="C_TYPE_LECTIN_2"/>
    <property type="match status" value="1"/>
</dbReference>
<dbReference type="InterPro" id="IPR001304">
    <property type="entry name" value="C-type_lectin-like"/>
</dbReference>
<dbReference type="AlphaFoldDB" id="A0A913Z268"/>
<dbReference type="Pfam" id="PF00059">
    <property type="entry name" value="Lectin_C"/>
    <property type="match status" value="1"/>
</dbReference>